<dbReference type="OrthoDB" id="2351791at2759"/>
<dbReference type="RefSeq" id="XP_041539067.1">
    <property type="nucleotide sequence ID" value="XM_041684932.1"/>
</dbReference>
<evidence type="ECO:0000313" key="7">
    <source>
        <dbReference type="Proteomes" id="UP000661280"/>
    </source>
</evidence>
<keyword evidence="7" id="KW-1185">Reference proteome</keyword>
<dbReference type="KEGG" id="aluc:AKAW2_20241A"/>
<proteinExistence type="predicted"/>
<name>A0A7R7ZVR1_ASPKA</name>
<gene>
    <name evidence="6" type="ORF">AKAW2_20241A</name>
</gene>
<dbReference type="GeneID" id="64956626"/>
<dbReference type="GO" id="GO:0005886">
    <property type="term" value="C:plasma membrane"/>
    <property type="evidence" value="ECO:0007669"/>
    <property type="project" value="TreeGrafter"/>
</dbReference>
<evidence type="ECO:0000313" key="6">
    <source>
        <dbReference type="EMBL" id="BCR95301.1"/>
    </source>
</evidence>
<keyword evidence="2 5" id="KW-0812">Transmembrane</keyword>
<dbReference type="AlphaFoldDB" id="A0A7R7ZVR1"/>
<feature type="transmembrane region" description="Helical" evidence="5">
    <location>
        <begin position="52"/>
        <end position="76"/>
    </location>
</feature>
<organism evidence="6 7">
    <name type="scientific">Aspergillus kawachii</name>
    <name type="common">White koji mold</name>
    <name type="synonym">Aspergillus awamori var. kawachi</name>
    <dbReference type="NCBI Taxonomy" id="1069201"/>
    <lineage>
        <taxon>Eukaryota</taxon>
        <taxon>Fungi</taxon>
        <taxon>Dikarya</taxon>
        <taxon>Ascomycota</taxon>
        <taxon>Pezizomycotina</taxon>
        <taxon>Eurotiomycetes</taxon>
        <taxon>Eurotiomycetidae</taxon>
        <taxon>Eurotiales</taxon>
        <taxon>Aspergillaceae</taxon>
        <taxon>Aspergillus</taxon>
        <taxon>Aspergillus subgen. Circumdati</taxon>
    </lineage>
</organism>
<evidence type="ECO:0000256" key="1">
    <source>
        <dbReference type="ARBA" id="ARBA00004141"/>
    </source>
</evidence>
<evidence type="ECO:0000256" key="3">
    <source>
        <dbReference type="ARBA" id="ARBA00022989"/>
    </source>
</evidence>
<dbReference type="SUPFAM" id="SSF103473">
    <property type="entry name" value="MFS general substrate transporter"/>
    <property type="match status" value="1"/>
</dbReference>
<accession>A0A7R7ZVR1</accession>
<dbReference type="Proteomes" id="UP000661280">
    <property type="component" value="Chromosome 2"/>
</dbReference>
<sequence length="83" mass="9299">MNALEDQTVASMGQNQMLYILGFGVTAHGLILWCVLYYLPLYFEAVKDYTPILAGTALLPLTFTLCQSAITIGLLITHWGRYR</sequence>
<evidence type="ECO:0000256" key="4">
    <source>
        <dbReference type="ARBA" id="ARBA00023136"/>
    </source>
</evidence>
<reference evidence="6" key="1">
    <citation type="submission" date="2021-01" db="EMBL/GenBank/DDBJ databases">
        <authorList>
            <consortium name="Aspergillus luchuensis mut. kawachii IFO 4304 genome sequencing consortium"/>
            <person name="Kazuki M."/>
            <person name="Futagami T."/>
        </authorList>
    </citation>
    <scope>NUCLEOTIDE SEQUENCE</scope>
    <source>
        <strain evidence="6">IFO 4308</strain>
    </source>
</reference>
<dbReference type="PANTHER" id="PTHR23501">
    <property type="entry name" value="MAJOR FACILITATOR SUPERFAMILY"/>
    <property type="match status" value="1"/>
</dbReference>
<dbReference type="EMBL" id="AP024426">
    <property type="protein sequence ID" value="BCR95301.1"/>
    <property type="molecule type" value="Genomic_DNA"/>
</dbReference>
<keyword evidence="3 5" id="KW-1133">Transmembrane helix</keyword>
<keyword evidence="4 5" id="KW-0472">Membrane</keyword>
<dbReference type="InterPro" id="IPR036259">
    <property type="entry name" value="MFS_trans_sf"/>
</dbReference>
<evidence type="ECO:0000256" key="2">
    <source>
        <dbReference type="ARBA" id="ARBA00022692"/>
    </source>
</evidence>
<evidence type="ECO:0000256" key="5">
    <source>
        <dbReference type="SAM" id="Phobius"/>
    </source>
</evidence>
<comment type="subcellular location">
    <subcellularLocation>
        <location evidence="1">Membrane</location>
        <topology evidence="1">Multi-pass membrane protein</topology>
    </subcellularLocation>
</comment>
<protein>
    <submittedName>
        <fullName evidence="6">Uncharacterized protein</fullName>
    </submittedName>
</protein>
<dbReference type="PANTHER" id="PTHR23501:SF59">
    <property type="entry name" value="MAJOR FACILITATOR SUPERFAMILY (MFS) PROFILE DOMAIN-CONTAINING PROTEIN-RELATED"/>
    <property type="match status" value="1"/>
</dbReference>
<dbReference type="GO" id="GO:0022857">
    <property type="term" value="F:transmembrane transporter activity"/>
    <property type="evidence" value="ECO:0007669"/>
    <property type="project" value="TreeGrafter"/>
</dbReference>
<reference evidence="6" key="2">
    <citation type="submission" date="2021-02" db="EMBL/GenBank/DDBJ databases">
        <title>Aspergillus luchuensis mut. kawachii IFO 4304 genome sequence.</title>
        <authorList>
            <person name="Mori K."/>
            <person name="Kadooka C."/>
            <person name="Goto M."/>
            <person name="Futagami T."/>
        </authorList>
    </citation>
    <scope>NUCLEOTIDE SEQUENCE</scope>
    <source>
        <strain evidence="6">IFO 4308</strain>
    </source>
</reference>
<feature type="transmembrane region" description="Helical" evidence="5">
    <location>
        <begin position="18"/>
        <end position="40"/>
    </location>
</feature>